<accession>A0A8J8P1J6</accession>
<protein>
    <submittedName>
        <fullName evidence="1">Uncharacterized protein</fullName>
    </submittedName>
</protein>
<keyword evidence="2" id="KW-1185">Reference proteome</keyword>
<dbReference type="AlphaFoldDB" id="A0A8J8P1J6"/>
<dbReference type="EMBL" id="RRYP01001217">
    <property type="protein sequence ID" value="TNV86242.1"/>
    <property type="molecule type" value="Genomic_DNA"/>
</dbReference>
<gene>
    <name evidence="1" type="ORF">FGO68_gene9151</name>
</gene>
<reference evidence="1" key="1">
    <citation type="submission" date="2019-06" db="EMBL/GenBank/DDBJ databases">
        <authorList>
            <person name="Zheng W."/>
        </authorList>
    </citation>
    <scope>NUCLEOTIDE SEQUENCE</scope>
    <source>
        <strain evidence="1">QDHG01</strain>
    </source>
</reference>
<sequence>MPRQSNEPKDKLSCFGRCTTLHGTFLHQLAILISKSSREKDHLYHTQHLLSFCNPRSTQLQTFAFSWSKLTNSDHYQPLRGFSQTFFQDHRIELMSSEIFESAGLIRHHLSLGSPLRLSEDQPFSSPVFSWKVLPIYSLEVNNSSALLTEGYQLLFSSQLQFQISTSPYHH</sequence>
<organism evidence="1 2">
    <name type="scientific">Halteria grandinella</name>
    <dbReference type="NCBI Taxonomy" id="5974"/>
    <lineage>
        <taxon>Eukaryota</taxon>
        <taxon>Sar</taxon>
        <taxon>Alveolata</taxon>
        <taxon>Ciliophora</taxon>
        <taxon>Intramacronucleata</taxon>
        <taxon>Spirotrichea</taxon>
        <taxon>Stichotrichia</taxon>
        <taxon>Sporadotrichida</taxon>
        <taxon>Halteriidae</taxon>
        <taxon>Halteria</taxon>
    </lineage>
</organism>
<evidence type="ECO:0000313" key="1">
    <source>
        <dbReference type="EMBL" id="TNV86242.1"/>
    </source>
</evidence>
<proteinExistence type="predicted"/>
<dbReference type="Proteomes" id="UP000785679">
    <property type="component" value="Unassembled WGS sequence"/>
</dbReference>
<name>A0A8J8P1J6_HALGN</name>
<comment type="caution">
    <text evidence="1">The sequence shown here is derived from an EMBL/GenBank/DDBJ whole genome shotgun (WGS) entry which is preliminary data.</text>
</comment>
<evidence type="ECO:0000313" key="2">
    <source>
        <dbReference type="Proteomes" id="UP000785679"/>
    </source>
</evidence>